<reference evidence="3" key="1">
    <citation type="submission" date="2021-08" db="EMBL/GenBank/DDBJ databases">
        <authorList>
            <person name="Zhang H."/>
            <person name="Xu M."/>
            <person name="Yu Z."/>
            <person name="Yang L."/>
            <person name="Cai Y."/>
        </authorList>
    </citation>
    <scope>NUCLEOTIDE SEQUENCE</scope>
    <source>
        <strain evidence="3">CHL1</strain>
    </source>
</reference>
<dbReference type="Pfam" id="PF06745">
    <property type="entry name" value="ATPase"/>
    <property type="match status" value="2"/>
</dbReference>
<dbReference type="InterPro" id="IPR047221">
    <property type="entry name" value="KaiC_N"/>
</dbReference>
<dbReference type="InterPro" id="IPR027417">
    <property type="entry name" value="P-loop_NTPase"/>
</dbReference>
<dbReference type="GO" id="GO:0004674">
    <property type="term" value="F:protein serine/threonine kinase activity"/>
    <property type="evidence" value="ECO:0007669"/>
    <property type="project" value="UniProtKB-EC"/>
</dbReference>
<dbReference type="InterPro" id="IPR014774">
    <property type="entry name" value="KaiC-like_dom"/>
</dbReference>
<dbReference type="Gene3D" id="3.40.50.300">
    <property type="entry name" value="P-loop containing nucleotide triphosphate hydrolases"/>
    <property type="match status" value="2"/>
</dbReference>
<feature type="domain" description="KaiC" evidence="2">
    <location>
        <begin position="57"/>
        <end position="296"/>
    </location>
</feature>
<feature type="domain" description="KaiC" evidence="2">
    <location>
        <begin position="297"/>
        <end position="526"/>
    </location>
</feature>
<dbReference type="EMBL" id="CP081869">
    <property type="protein sequence ID" value="QZN99283.1"/>
    <property type="molecule type" value="Genomic_DNA"/>
</dbReference>
<evidence type="ECO:0000259" key="2">
    <source>
        <dbReference type="PROSITE" id="PS51146"/>
    </source>
</evidence>
<keyword evidence="4" id="KW-1185">Reference proteome</keyword>
<evidence type="ECO:0000313" key="4">
    <source>
        <dbReference type="Proteomes" id="UP000825701"/>
    </source>
</evidence>
<dbReference type="InterPro" id="IPR003593">
    <property type="entry name" value="AAA+_ATPase"/>
</dbReference>
<feature type="compositionally biased region" description="Basic and acidic residues" evidence="1">
    <location>
        <begin position="534"/>
        <end position="548"/>
    </location>
</feature>
<sequence>MDRRLEGLGVFSDARALRDQIDRRSADASEWAPVSIPIGERSVTAQNLDHAPAGALPKARTGIAGLDAVTFGGLPAGRPTLICGAAGCGKSLFGATFLVNGATLFDEPGVLMSFEETDRDIAANVASLGYDVAGLVAAKKLAIDYVRVERSEIAESGEYDLEGLFVRLAYAIDEVGAKRVVLDTLEALFAGLDDESLLRSELRRLFAWLKERGVTAVITAERGDGALTRRGLEEYVSDCVILLDNRVADQITTRSLRIVKYRGSAHGTNEYPFLIDSEGISVLPVTTAGLAHDTTLDTVSSGIAGLDAMLGAGGFYRGASVLVTGGSGTGKTIFGAHFAAAASARGERCMLFGLEESPSQIIRNVRSVGVDLAPHVESGVLKLSSARPSLYGLEMHLTLMYRAIESFKPSVVVVDPISAFRGPSTEVHSMLLRMVDLLKAWGITALFTNLTSPGRDDATDHGLSSLMDTWIGLHDLESNGERNRGLFVLKSRGMSHSNQIREYVLTSQGVRLIEPYIGSAGVLTGTARLTQEAQERADHTARRQQVEKRLRKHQVKRDSAERQMAETRAALDAEAAEIQRLADEAEQREQDREADRAALSIARGAAE</sequence>
<dbReference type="GO" id="GO:0005524">
    <property type="term" value="F:ATP binding"/>
    <property type="evidence" value="ECO:0007669"/>
    <property type="project" value="InterPro"/>
</dbReference>
<dbReference type="CDD" id="cd19485">
    <property type="entry name" value="KaiC-N"/>
    <property type="match status" value="1"/>
</dbReference>
<protein>
    <submittedName>
        <fullName evidence="3">Circadian clock protein KaiC</fullName>
        <ecNumber evidence="3">2.7.11.1</ecNumber>
    </submittedName>
</protein>
<feature type="compositionally biased region" description="Basic and acidic residues" evidence="1">
    <location>
        <begin position="556"/>
        <end position="569"/>
    </location>
</feature>
<name>A0A9E6UMK5_9HYPH</name>
<feature type="compositionally biased region" description="Basic and acidic residues" evidence="1">
    <location>
        <begin position="581"/>
        <end position="596"/>
    </location>
</feature>
<dbReference type="AlphaFoldDB" id="A0A9E6UMK5"/>
<dbReference type="PANTHER" id="PTHR42926">
    <property type="match status" value="1"/>
</dbReference>
<feature type="region of interest" description="Disordered" evidence="1">
    <location>
        <begin position="581"/>
        <end position="607"/>
    </location>
</feature>
<dbReference type="PROSITE" id="PS51146">
    <property type="entry name" value="KAIC"/>
    <property type="match status" value="2"/>
</dbReference>
<dbReference type="NCBIfam" id="NF006799">
    <property type="entry name" value="PRK09302.1"/>
    <property type="match status" value="1"/>
</dbReference>
<dbReference type="SUPFAM" id="SSF52540">
    <property type="entry name" value="P-loop containing nucleoside triphosphate hydrolases"/>
    <property type="match status" value="2"/>
</dbReference>
<dbReference type="EC" id="2.7.11.1" evidence="3"/>
<dbReference type="InterPro" id="IPR010624">
    <property type="entry name" value="KaiC_dom"/>
</dbReference>
<accession>A0A9E6UMK5</accession>
<dbReference type="InterPro" id="IPR051347">
    <property type="entry name" value="Circadian_clock_KaiC-rel"/>
</dbReference>
<organism evidence="3 4">
    <name type="scientific">Chenggangzhangella methanolivorans</name>
    <dbReference type="NCBI Taxonomy" id="1437009"/>
    <lineage>
        <taxon>Bacteria</taxon>
        <taxon>Pseudomonadati</taxon>
        <taxon>Pseudomonadota</taxon>
        <taxon>Alphaproteobacteria</taxon>
        <taxon>Hyphomicrobiales</taxon>
        <taxon>Methylopilaceae</taxon>
        <taxon>Chenggangzhangella</taxon>
    </lineage>
</organism>
<keyword evidence="3" id="KW-0808">Transferase</keyword>
<gene>
    <name evidence="3" type="primary">kaiC</name>
    <name evidence="3" type="ORF">K6K41_21195</name>
</gene>
<evidence type="ECO:0000313" key="3">
    <source>
        <dbReference type="EMBL" id="QZN99283.1"/>
    </source>
</evidence>
<feature type="region of interest" description="Disordered" evidence="1">
    <location>
        <begin position="534"/>
        <end position="569"/>
    </location>
</feature>
<dbReference type="PANTHER" id="PTHR42926:SF1">
    <property type="entry name" value="CIRCADIAN CLOCK OSCILLATOR PROTEIN KAIC 1"/>
    <property type="match status" value="1"/>
</dbReference>
<proteinExistence type="predicted"/>
<dbReference type="KEGG" id="cmet:K6K41_21195"/>
<evidence type="ECO:0000256" key="1">
    <source>
        <dbReference type="SAM" id="MobiDB-lite"/>
    </source>
</evidence>
<dbReference type="SMART" id="SM00382">
    <property type="entry name" value="AAA"/>
    <property type="match status" value="2"/>
</dbReference>
<dbReference type="Proteomes" id="UP000825701">
    <property type="component" value="Chromosome"/>
</dbReference>